<evidence type="ECO:0000256" key="3">
    <source>
        <dbReference type="ARBA" id="ARBA00023052"/>
    </source>
</evidence>
<evidence type="ECO:0000259" key="4">
    <source>
        <dbReference type="Pfam" id="PF00676"/>
    </source>
</evidence>
<organism evidence="5">
    <name type="scientific">marine sediment metagenome</name>
    <dbReference type="NCBI Taxonomy" id="412755"/>
    <lineage>
        <taxon>unclassified sequences</taxon>
        <taxon>metagenomes</taxon>
        <taxon>ecological metagenomes</taxon>
    </lineage>
</organism>
<dbReference type="AlphaFoldDB" id="A0A0F9D064"/>
<dbReference type="EMBL" id="LAZR01041739">
    <property type="protein sequence ID" value="KKL11236.1"/>
    <property type="molecule type" value="Genomic_DNA"/>
</dbReference>
<proteinExistence type="predicted"/>
<name>A0A0F9D064_9ZZZZ</name>
<evidence type="ECO:0000256" key="1">
    <source>
        <dbReference type="ARBA" id="ARBA00001964"/>
    </source>
</evidence>
<gene>
    <name evidence="5" type="ORF">LCGC14_2547870</name>
</gene>
<dbReference type="InterPro" id="IPR001017">
    <property type="entry name" value="DH_E1"/>
</dbReference>
<evidence type="ECO:0000256" key="2">
    <source>
        <dbReference type="ARBA" id="ARBA00023002"/>
    </source>
</evidence>
<dbReference type="Pfam" id="PF00676">
    <property type="entry name" value="E1_dh"/>
    <property type="match status" value="1"/>
</dbReference>
<keyword evidence="2" id="KW-0560">Oxidoreductase</keyword>
<dbReference type="InterPro" id="IPR029061">
    <property type="entry name" value="THDP-binding"/>
</dbReference>
<comment type="cofactor">
    <cofactor evidence="1">
        <name>thiamine diphosphate</name>
        <dbReference type="ChEBI" id="CHEBI:58937"/>
    </cofactor>
</comment>
<protein>
    <recommendedName>
        <fullName evidence="4">Dehydrogenase E1 component domain-containing protein</fullName>
    </recommendedName>
</protein>
<dbReference type="GO" id="GO:0004739">
    <property type="term" value="F:pyruvate dehydrogenase (acetyl-transferring) activity"/>
    <property type="evidence" value="ECO:0007669"/>
    <property type="project" value="TreeGrafter"/>
</dbReference>
<dbReference type="PANTHER" id="PTHR11516">
    <property type="entry name" value="PYRUVATE DEHYDROGENASE E1 COMPONENT, ALPHA SUBUNIT BACTERIAL AND ORGANELLAR"/>
    <property type="match status" value="1"/>
</dbReference>
<keyword evidence="3" id="KW-0786">Thiamine pyrophosphate</keyword>
<feature type="domain" description="Dehydrogenase E1 component" evidence="4">
    <location>
        <begin position="6"/>
        <end position="131"/>
    </location>
</feature>
<sequence>MIRDNLITFEDDIAAEFNAGRIPYPVHLTSGNEDQLIEVFQNIQPNDWVLGSWRSHYHCLLKGVPPDTLKAAIMGGHSIALSFLEYRVLCSAIAGGMIPIAVGLGIGIKRSGGTEQVHCFMGDMVAESGAAH</sequence>
<accession>A0A0F9D064</accession>
<feature type="non-terminal residue" evidence="5">
    <location>
        <position position="132"/>
    </location>
</feature>
<dbReference type="InterPro" id="IPR050642">
    <property type="entry name" value="PDH_E1_Alpha_Subunit"/>
</dbReference>
<reference evidence="5" key="1">
    <citation type="journal article" date="2015" name="Nature">
        <title>Complex archaea that bridge the gap between prokaryotes and eukaryotes.</title>
        <authorList>
            <person name="Spang A."/>
            <person name="Saw J.H."/>
            <person name="Jorgensen S.L."/>
            <person name="Zaremba-Niedzwiedzka K."/>
            <person name="Martijn J."/>
            <person name="Lind A.E."/>
            <person name="van Eijk R."/>
            <person name="Schleper C."/>
            <person name="Guy L."/>
            <person name="Ettema T.J."/>
        </authorList>
    </citation>
    <scope>NUCLEOTIDE SEQUENCE</scope>
</reference>
<comment type="caution">
    <text evidence="5">The sequence shown here is derived from an EMBL/GenBank/DDBJ whole genome shotgun (WGS) entry which is preliminary data.</text>
</comment>
<dbReference type="PANTHER" id="PTHR11516:SF60">
    <property type="entry name" value="PYRUVATE DEHYDROGENASE E1 COMPONENT SUBUNIT ALPHA"/>
    <property type="match status" value="1"/>
</dbReference>
<evidence type="ECO:0000313" key="5">
    <source>
        <dbReference type="EMBL" id="KKL11236.1"/>
    </source>
</evidence>
<dbReference type="Gene3D" id="3.40.50.970">
    <property type="match status" value="1"/>
</dbReference>
<dbReference type="SUPFAM" id="SSF52518">
    <property type="entry name" value="Thiamin diphosphate-binding fold (THDP-binding)"/>
    <property type="match status" value="1"/>
</dbReference>
<dbReference type="GO" id="GO:0006086">
    <property type="term" value="P:pyruvate decarboxylation to acetyl-CoA"/>
    <property type="evidence" value="ECO:0007669"/>
    <property type="project" value="TreeGrafter"/>
</dbReference>